<dbReference type="AlphaFoldDB" id="A0A9X0YRQ7"/>
<protein>
    <submittedName>
        <fullName evidence="1">Uncharacterized protein</fullName>
    </submittedName>
</protein>
<reference evidence="1" key="1">
    <citation type="submission" date="2021-03" db="EMBL/GenBank/DDBJ databases">
        <title>Genomic Encyclopedia of Type Strains, Phase IV (KMG-IV): sequencing the most valuable type-strain genomes for metagenomic binning, comparative biology and taxonomic classification.</title>
        <authorList>
            <person name="Goeker M."/>
        </authorList>
    </citation>
    <scope>NUCLEOTIDE SEQUENCE</scope>
    <source>
        <strain evidence="1">DSM 107338</strain>
    </source>
</reference>
<dbReference type="Proteomes" id="UP001138793">
    <property type="component" value="Unassembled WGS sequence"/>
</dbReference>
<name>A0A9X0YRQ7_9BACI</name>
<sequence length="54" mass="6037">MITESVEGLASLALLYEEKNKENQASSATFKMTVGNTFDKCMLFFSDNIIITKL</sequence>
<dbReference type="EMBL" id="JAGGMB010000002">
    <property type="protein sequence ID" value="MBP2076866.1"/>
    <property type="molecule type" value="Genomic_DNA"/>
</dbReference>
<evidence type="ECO:0000313" key="1">
    <source>
        <dbReference type="EMBL" id="MBP2076866.1"/>
    </source>
</evidence>
<evidence type="ECO:0000313" key="2">
    <source>
        <dbReference type="Proteomes" id="UP001138793"/>
    </source>
</evidence>
<keyword evidence="2" id="KW-1185">Reference proteome</keyword>
<gene>
    <name evidence="1" type="ORF">J2Z64_001078</name>
</gene>
<proteinExistence type="predicted"/>
<organism evidence="1 2">
    <name type="scientific">Oceanobacillus polygoni</name>
    <dbReference type="NCBI Taxonomy" id="1235259"/>
    <lineage>
        <taxon>Bacteria</taxon>
        <taxon>Bacillati</taxon>
        <taxon>Bacillota</taxon>
        <taxon>Bacilli</taxon>
        <taxon>Bacillales</taxon>
        <taxon>Bacillaceae</taxon>
        <taxon>Oceanobacillus</taxon>
    </lineage>
</organism>
<comment type="caution">
    <text evidence="1">The sequence shown here is derived from an EMBL/GenBank/DDBJ whole genome shotgun (WGS) entry which is preliminary data.</text>
</comment>
<dbReference type="RefSeq" id="WP_187773676.1">
    <property type="nucleotide sequence ID" value="NZ_JAGGMB010000002.1"/>
</dbReference>
<accession>A0A9X0YRQ7</accession>